<dbReference type="Proteomes" id="UP000008144">
    <property type="component" value="Chromosome 1"/>
</dbReference>
<dbReference type="PANTHER" id="PTHR45915">
    <property type="entry name" value="TRANSCRIPTION INTERMEDIARY FACTOR"/>
    <property type="match status" value="1"/>
</dbReference>
<dbReference type="SMART" id="SM00297">
    <property type="entry name" value="BROMO"/>
    <property type="match status" value="1"/>
</dbReference>
<evidence type="ECO:0000256" key="1">
    <source>
        <dbReference type="ARBA" id="ARBA00004123"/>
    </source>
</evidence>
<dbReference type="EMBL" id="EAAA01000346">
    <property type="status" value="NOT_ANNOTATED_CDS"/>
    <property type="molecule type" value="Genomic_DNA"/>
</dbReference>
<dbReference type="Gene3D" id="1.20.920.10">
    <property type="entry name" value="Bromodomain-like"/>
    <property type="match status" value="1"/>
</dbReference>
<keyword evidence="8" id="KW-1185">Reference proteome</keyword>
<feature type="compositionally biased region" description="Basic and acidic residues" evidence="5">
    <location>
        <begin position="136"/>
        <end position="147"/>
    </location>
</feature>
<evidence type="ECO:0000259" key="6">
    <source>
        <dbReference type="PROSITE" id="PS50014"/>
    </source>
</evidence>
<dbReference type="GeneTree" id="ENSGT00940000155359"/>
<accession>F6R5Q7</accession>
<dbReference type="GO" id="GO:0005634">
    <property type="term" value="C:nucleus"/>
    <property type="evidence" value="ECO:0007669"/>
    <property type="project" value="UniProtKB-SubCell"/>
</dbReference>
<dbReference type="InterPro" id="IPR001487">
    <property type="entry name" value="Bromodomain"/>
</dbReference>
<feature type="compositionally biased region" description="Basic residues" evidence="5">
    <location>
        <begin position="698"/>
        <end position="707"/>
    </location>
</feature>
<feature type="region of interest" description="Disordered" evidence="5">
    <location>
        <begin position="136"/>
        <end position="194"/>
    </location>
</feature>
<dbReference type="HOGENOM" id="CLU_340953_0_0_1"/>
<dbReference type="PANTHER" id="PTHR45915:SF2">
    <property type="entry name" value="TOUTATIS, ISOFORM E"/>
    <property type="match status" value="1"/>
</dbReference>
<dbReference type="Pfam" id="PF00439">
    <property type="entry name" value="Bromodomain"/>
    <property type="match status" value="1"/>
</dbReference>
<dbReference type="InParanoid" id="F6R5Q7"/>
<evidence type="ECO:0000256" key="5">
    <source>
        <dbReference type="SAM" id="MobiDB-lite"/>
    </source>
</evidence>
<evidence type="ECO:0000256" key="2">
    <source>
        <dbReference type="ARBA" id="ARBA00023117"/>
    </source>
</evidence>
<dbReference type="SUPFAM" id="SSF47370">
    <property type="entry name" value="Bromodomain"/>
    <property type="match status" value="1"/>
</dbReference>
<evidence type="ECO:0000256" key="4">
    <source>
        <dbReference type="PROSITE-ProRule" id="PRU00035"/>
    </source>
</evidence>
<dbReference type="PRINTS" id="PR00503">
    <property type="entry name" value="BROMODOMAIN"/>
</dbReference>
<dbReference type="InterPro" id="IPR036427">
    <property type="entry name" value="Bromodomain-like_sf"/>
</dbReference>
<feature type="domain" description="Bromo" evidence="6">
    <location>
        <begin position="734"/>
        <end position="804"/>
    </location>
</feature>
<dbReference type="Ensembl" id="ENSCINT00000020063.3">
    <property type="protein sequence ID" value="ENSCINP00000020063.3"/>
    <property type="gene ID" value="ENSCING00000009943.3"/>
</dbReference>
<sequence length="832" mass="93238">MQENSHYDMINTKAEPYLNEQAIVTTNVENNKRFPEPGNPVVETEDSVVAAAKAIAAKAVASSSHLLFPRSKENMSQSNYQSKPPVKEEDKTEAQNTNQDVGCKENELGEHTAKALLSMGINPTSLSQKQLEALSHNRDENLDKKVNETQVNEDIQKNDEKPPTAPKSETSPQDNEAKPANQENKEEELPMDLSKPMPTQINFQTKQPVPNAFIPPLPFNITGKPTPSQLTEMSNFFIHGMNYPLNLLERSLTPKSDEMKTEFIIPPGAMDHVIPSQDIREKPLPIPKETKFGWWRITEEQEFDSLVDALHPRGTREKYLHRMVVKHRKFCIESMEVATKSEFCFANGPKPARTSDGETEEKENSVNGDAEKDDGEQKDIKEDEAVVLEENDDITEDILENPVETAFQIEMETLKQVEELSDRCVAVGVLNMAWSSLPKASFTRKDLAHIPYVPNGDAMKHDATNPVEHDPESVLCVTVDLLRKLELAIPRSYLKPPLVRKGGATEFSNLPSLSESGATDVAAGLRTWRNAVSMATSAAQIAMCVTMLETCIAWERTPRGSIKTEMSPKVKKKRSDKRSAAKAQLPSNSMPGSKKKRKSPEFISDTGSEIGGCNSDMTVDANVILREKQPPVSPKQKRKRSLNEFDSILDDTHDGENSYPCSDVEGEVSRNGINDSDRAGGSGEGSVDGQSENCDVVKKKKKKAKKKAKDEGDKDKKKKRKHTAACREILRKLQAHEMATWFLFPVDPKVVPNYRKVIKKPIDFSTIENRLKKGRYKTAEGFMNEILMVFDNCRLFNEDDSPIGRAGHALRSYFDERWAELVRDNVDFESEV</sequence>
<evidence type="ECO:0000313" key="8">
    <source>
        <dbReference type="Proteomes" id="UP000008144"/>
    </source>
</evidence>
<name>F6R5Q7_CIOIN</name>
<reference evidence="7" key="4">
    <citation type="submission" date="2025-09" db="UniProtKB">
        <authorList>
            <consortium name="Ensembl"/>
        </authorList>
    </citation>
    <scope>IDENTIFICATION</scope>
</reference>
<evidence type="ECO:0000256" key="3">
    <source>
        <dbReference type="ARBA" id="ARBA00023242"/>
    </source>
</evidence>
<reference evidence="7" key="3">
    <citation type="submission" date="2025-08" db="UniProtKB">
        <authorList>
            <consortium name="Ensembl"/>
        </authorList>
    </citation>
    <scope>IDENTIFICATION</scope>
</reference>
<dbReference type="OMA" id="CIAWERT"/>
<dbReference type="AlphaFoldDB" id="F6R5Q7"/>
<dbReference type="PROSITE" id="PS00633">
    <property type="entry name" value="BROMODOMAIN_1"/>
    <property type="match status" value="1"/>
</dbReference>
<feature type="region of interest" description="Disordered" evidence="5">
    <location>
        <begin position="562"/>
        <end position="723"/>
    </location>
</feature>
<feature type="region of interest" description="Disordered" evidence="5">
    <location>
        <begin position="62"/>
        <end position="102"/>
    </location>
</feature>
<keyword evidence="2 4" id="KW-0103">Bromodomain</keyword>
<dbReference type="STRING" id="7719.ENSCINP00000020063"/>
<dbReference type="InterPro" id="IPR018359">
    <property type="entry name" value="Bromodomain_CS"/>
</dbReference>
<comment type="subcellular location">
    <subcellularLocation>
        <location evidence="1">Nucleus</location>
    </subcellularLocation>
</comment>
<feature type="region of interest" description="Disordered" evidence="5">
    <location>
        <begin position="345"/>
        <end position="378"/>
    </location>
</feature>
<protein>
    <recommendedName>
        <fullName evidence="6">Bromo domain-containing protein</fullName>
    </recommendedName>
</protein>
<evidence type="ECO:0000313" key="7">
    <source>
        <dbReference type="Ensembl" id="ENSCINP00000020063.3"/>
    </source>
</evidence>
<dbReference type="PROSITE" id="PS50014">
    <property type="entry name" value="BROMODOMAIN_2"/>
    <property type="match status" value="1"/>
</dbReference>
<organism evidence="7 8">
    <name type="scientific">Ciona intestinalis</name>
    <name type="common">Transparent sea squirt</name>
    <name type="synonym">Ascidia intestinalis</name>
    <dbReference type="NCBI Taxonomy" id="7719"/>
    <lineage>
        <taxon>Eukaryota</taxon>
        <taxon>Metazoa</taxon>
        <taxon>Chordata</taxon>
        <taxon>Tunicata</taxon>
        <taxon>Ascidiacea</taxon>
        <taxon>Phlebobranchia</taxon>
        <taxon>Cionidae</taxon>
        <taxon>Ciona</taxon>
    </lineage>
</organism>
<reference evidence="7" key="2">
    <citation type="journal article" date="2008" name="Genome Biol.">
        <title>Improved genome assembly and evidence-based global gene model set for the chordate Ciona intestinalis: new insight into intron and operon populations.</title>
        <authorList>
            <person name="Satou Y."/>
            <person name="Mineta K."/>
            <person name="Ogasawara M."/>
            <person name="Sasakura Y."/>
            <person name="Shoguchi E."/>
            <person name="Ueno K."/>
            <person name="Yamada L."/>
            <person name="Matsumoto J."/>
            <person name="Wasserscheid J."/>
            <person name="Dewar K."/>
            <person name="Wiley G.B."/>
            <person name="Macmil S.L."/>
            <person name="Roe B.A."/>
            <person name="Zeller R.W."/>
            <person name="Hastings K.E."/>
            <person name="Lemaire P."/>
            <person name="Lindquist E."/>
            <person name="Endo T."/>
            <person name="Hotta K."/>
            <person name="Inaba K."/>
        </authorList>
    </citation>
    <scope>NUCLEOTIDE SEQUENCE [LARGE SCALE GENOMIC DNA]</scope>
    <source>
        <strain evidence="7">wild type</strain>
    </source>
</reference>
<proteinExistence type="predicted"/>
<keyword evidence="3" id="KW-0539">Nucleus</keyword>
<reference evidence="8" key="1">
    <citation type="journal article" date="2002" name="Science">
        <title>The draft genome of Ciona intestinalis: insights into chordate and vertebrate origins.</title>
        <authorList>
            <person name="Dehal P."/>
            <person name="Satou Y."/>
            <person name="Campbell R.K."/>
            <person name="Chapman J."/>
            <person name="Degnan B."/>
            <person name="De Tomaso A."/>
            <person name="Davidson B."/>
            <person name="Di Gregorio A."/>
            <person name="Gelpke M."/>
            <person name="Goodstein D.M."/>
            <person name="Harafuji N."/>
            <person name="Hastings K.E."/>
            <person name="Ho I."/>
            <person name="Hotta K."/>
            <person name="Huang W."/>
            <person name="Kawashima T."/>
            <person name="Lemaire P."/>
            <person name="Martinez D."/>
            <person name="Meinertzhagen I.A."/>
            <person name="Necula S."/>
            <person name="Nonaka M."/>
            <person name="Putnam N."/>
            <person name="Rash S."/>
            <person name="Saiga H."/>
            <person name="Satake M."/>
            <person name="Terry A."/>
            <person name="Yamada L."/>
            <person name="Wang H.G."/>
            <person name="Awazu S."/>
            <person name="Azumi K."/>
            <person name="Boore J."/>
            <person name="Branno M."/>
            <person name="Chin-Bow S."/>
            <person name="DeSantis R."/>
            <person name="Doyle S."/>
            <person name="Francino P."/>
            <person name="Keys D.N."/>
            <person name="Haga S."/>
            <person name="Hayashi H."/>
            <person name="Hino K."/>
            <person name="Imai K.S."/>
            <person name="Inaba K."/>
            <person name="Kano S."/>
            <person name="Kobayashi K."/>
            <person name="Kobayashi M."/>
            <person name="Lee B.I."/>
            <person name="Makabe K.W."/>
            <person name="Manohar C."/>
            <person name="Matassi G."/>
            <person name="Medina M."/>
            <person name="Mochizuki Y."/>
            <person name="Mount S."/>
            <person name="Morishita T."/>
            <person name="Miura S."/>
            <person name="Nakayama A."/>
            <person name="Nishizaka S."/>
            <person name="Nomoto H."/>
            <person name="Ohta F."/>
            <person name="Oishi K."/>
            <person name="Rigoutsos I."/>
            <person name="Sano M."/>
            <person name="Sasaki A."/>
            <person name="Sasakura Y."/>
            <person name="Shoguchi E."/>
            <person name="Shin-i T."/>
            <person name="Spagnuolo A."/>
            <person name="Stainier D."/>
            <person name="Suzuki M.M."/>
            <person name="Tassy O."/>
            <person name="Takatori N."/>
            <person name="Tokuoka M."/>
            <person name="Yagi K."/>
            <person name="Yoshizaki F."/>
            <person name="Wada S."/>
            <person name="Zhang C."/>
            <person name="Hyatt P.D."/>
            <person name="Larimer F."/>
            <person name="Detter C."/>
            <person name="Doggett N."/>
            <person name="Glavina T."/>
            <person name="Hawkins T."/>
            <person name="Richardson P."/>
            <person name="Lucas S."/>
            <person name="Kohara Y."/>
            <person name="Levine M."/>
            <person name="Satoh N."/>
            <person name="Rokhsar D.S."/>
        </authorList>
    </citation>
    <scope>NUCLEOTIDE SEQUENCE [LARGE SCALE GENOMIC DNA]</scope>
</reference>